<feature type="transmembrane region" description="Helical" evidence="1">
    <location>
        <begin position="6"/>
        <end position="23"/>
    </location>
</feature>
<gene>
    <name evidence="2" type="ORF">KTH89_06350</name>
</gene>
<dbReference type="AlphaFoldDB" id="A0A949JYM3"/>
<feature type="transmembrane region" description="Helical" evidence="1">
    <location>
        <begin position="30"/>
        <end position="47"/>
    </location>
</feature>
<sequence length="90" mass="9716">MDMMQGLWWILGACGVVLVIVMFRKNTEILVNFLLRMVMGVIGIYFVNQFLAAQNIAIAVGLNPASLLTVGGLGIPGFALLYGIMAVQTL</sequence>
<dbReference type="Proteomes" id="UP000712157">
    <property type="component" value="Unassembled WGS sequence"/>
</dbReference>
<evidence type="ECO:0000313" key="3">
    <source>
        <dbReference type="Proteomes" id="UP000712157"/>
    </source>
</evidence>
<keyword evidence="1" id="KW-0472">Membrane</keyword>
<feature type="transmembrane region" description="Helical" evidence="1">
    <location>
        <begin position="67"/>
        <end position="87"/>
    </location>
</feature>
<comment type="caution">
    <text evidence="2">The sequence shown here is derived from an EMBL/GenBank/DDBJ whole genome shotgun (WGS) entry which is preliminary data.</text>
</comment>
<dbReference type="InterPro" id="IPR010001">
    <property type="entry name" value="BofA"/>
</dbReference>
<keyword evidence="1" id="KW-1133">Transmembrane helix</keyword>
<proteinExistence type="predicted"/>
<evidence type="ECO:0000313" key="2">
    <source>
        <dbReference type="EMBL" id="MBU9736152.1"/>
    </source>
</evidence>
<protein>
    <submittedName>
        <fullName evidence="2">Pro-sigmaK processing inhibitor BofA family protein</fullName>
    </submittedName>
</protein>
<dbReference type="RefSeq" id="WP_158342209.1">
    <property type="nucleotide sequence ID" value="NZ_JAHQCW010000007.1"/>
</dbReference>
<name>A0A949JYM3_9FIRM</name>
<organism evidence="2 3">
    <name type="scientific">Diplocloster agilis</name>
    <dbReference type="NCBI Taxonomy" id="2850323"/>
    <lineage>
        <taxon>Bacteria</taxon>
        <taxon>Bacillati</taxon>
        <taxon>Bacillota</taxon>
        <taxon>Clostridia</taxon>
        <taxon>Lachnospirales</taxon>
        <taxon>Lachnospiraceae</taxon>
        <taxon>Diplocloster</taxon>
    </lineage>
</organism>
<keyword evidence="1" id="KW-0812">Transmembrane</keyword>
<evidence type="ECO:0000256" key="1">
    <source>
        <dbReference type="SAM" id="Phobius"/>
    </source>
</evidence>
<dbReference type="Pfam" id="PF07441">
    <property type="entry name" value="BofA"/>
    <property type="match status" value="1"/>
</dbReference>
<accession>A0A949JYM3</accession>
<keyword evidence="3" id="KW-1185">Reference proteome</keyword>
<dbReference type="EMBL" id="JAHQCW010000007">
    <property type="protein sequence ID" value="MBU9736152.1"/>
    <property type="molecule type" value="Genomic_DNA"/>
</dbReference>
<reference evidence="2" key="1">
    <citation type="submission" date="2021-06" db="EMBL/GenBank/DDBJ databases">
        <title>Description of novel taxa of the family Lachnospiraceae.</title>
        <authorList>
            <person name="Chaplin A.V."/>
            <person name="Sokolova S.R."/>
            <person name="Pikina A.P."/>
            <person name="Korzhanova M."/>
            <person name="Belova V."/>
            <person name="Korostin D."/>
            <person name="Efimov B.A."/>
        </authorList>
    </citation>
    <scope>NUCLEOTIDE SEQUENCE</scope>
    <source>
        <strain evidence="2">ASD5720</strain>
    </source>
</reference>